<sequence length="120" mass="13619">MGYRPIGSRCLYVEYKKSGIDVLCQISLSSYDICDAHPKGFLDAGSILCGNQDGINQEIFIFCPVNYLRAAIRWIGYEPLPHTLQASFPPLPDSLINARLMQLFLRIRKKGQLKDARKKE</sequence>
<gene>
    <name evidence="1" type="ORF">CUMW_078750</name>
</gene>
<dbReference type="Proteomes" id="UP000236630">
    <property type="component" value="Unassembled WGS sequence"/>
</dbReference>
<dbReference type="AlphaFoldDB" id="A0A2H5NV24"/>
<comment type="caution">
    <text evidence="1">The sequence shown here is derived from an EMBL/GenBank/DDBJ whole genome shotgun (WGS) entry which is preliminary data.</text>
</comment>
<accession>A0A2H5NV24</accession>
<evidence type="ECO:0000313" key="2">
    <source>
        <dbReference type="Proteomes" id="UP000236630"/>
    </source>
</evidence>
<keyword evidence="2" id="KW-1185">Reference proteome</keyword>
<reference evidence="1 2" key="1">
    <citation type="journal article" date="2017" name="Front. Genet.">
        <title>Draft sequencing of the heterozygous diploid genome of Satsuma (Citrus unshiu Marc.) using a hybrid assembly approach.</title>
        <authorList>
            <person name="Shimizu T."/>
            <person name="Tanizawa Y."/>
            <person name="Mochizuki T."/>
            <person name="Nagasaki H."/>
            <person name="Yoshioka T."/>
            <person name="Toyoda A."/>
            <person name="Fujiyama A."/>
            <person name="Kaminuma E."/>
            <person name="Nakamura Y."/>
        </authorList>
    </citation>
    <scope>NUCLEOTIDE SEQUENCE [LARGE SCALE GENOMIC DNA]</scope>
    <source>
        <strain evidence="2">cv. Miyagawa wase</strain>
    </source>
</reference>
<name>A0A2H5NV24_CITUN</name>
<dbReference type="STRING" id="55188.A0A2H5NV24"/>
<protein>
    <submittedName>
        <fullName evidence="1">Uncharacterized protein</fullName>
    </submittedName>
</protein>
<organism evidence="1 2">
    <name type="scientific">Citrus unshiu</name>
    <name type="common">Satsuma mandarin</name>
    <name type="synonym">Citrus nobilis var. unshiu</name>
    <dbReference type="NCBI Taxonomy" id="55188"/>
    <lineage>
        <taxon>Eukaryota</taxon>
        <taxon>Viridiplantae</taxon>
        <taxon>Streptophyta</taxon>
        <taxon>Embryophyta</taxon>
        <taxon>Tracheophyta</taxon>
        <taxon>Spermatophyta</taxon>
        <taxon>Magnoliopsida</taxon>
        <taxon>eudicotyledons</taxon>
        <taxon>Gunneridae</taxon>
        <taxon>Pentapetalae</taxon>
        <taxon>rosids</taxon>
        <taxon>malvids</taxon>
        <taxon>Sapindales</taxon>
        <taxon>Rutaceae</taxon>
        <taxon>Aurantioideae</taxon>
        <taxon>Citrus</taxon>
    </lineage>
</organism>
<proteinExistence type="predicted"/>
<evidence type="ECO:0000313" key="1">
    <source>
        <dbReference type="EMBL" id="GAY43978.1"/>
    </source>
</evidence>
<dbReference type="EMBL" id="BDQV01000022">
    <property type="protein sequence ID" value="GAY43978.1"/>
    <property type="molecule type" value="Genomic_DNA"/>
</dbReference>